<feature type="region of interest" description="Disordered" evidence="1">
    <location>
        <begin position="363"/>
        <end position="442"/>
    </location>
</feature>
<feature type="region of interest" description="Disordered" evidence="1">
    <location>
        <begin position="525"/>
        <end position="573"/>
    </location>
</feature>
<comment type="caution">
    <text evidence="2">The sequence shown here is derived from an EMBL/GenBank/DDBJ whole genome shotgun (WGS) entry which is preliminary data.</text>
</comment>
<keyword evidence="3" id="KW-1185">Reference proteome</keyword>
<dbReference type="CDD" id="cd09272">
    <property type="entry name" value="RNase_HI_RT_Ty1"/>
    <property type="match status" value="1"/>
</dbReference>
<evidence type="ECO:0000313" key="3">
    <source>
        <dbReference type="Proteomes" id="UP001151760"/>
    </source>
</evidence>
<accession>A0ABQ5F0E3</accession>
<evidence type="ECO:0000256" key="1">
    <source>
        <dbReference type="SAM" id="MobiDB-lite"/>
    </source>
</evidence>
<evidence type="ECO:0008006" key="4">
    <source>
        <dbReference type="Google" id="ProtNLM"/>
    </source>
</evidence>
<dbReference type="PANTHER" id="PTHR11439">
    <property type="entry name" value="GAG-POL-RELATED RETROTRANSPOSON"/>
    <property type="match status" value="1"/>
</dbReference>
<dbReference type="Proteomes" id="UP001151760">
    <property type="component" value="Unassembled WGS sequence"/>
</dbReference>
<sequence length="573" mass="64374">MGLWYPKDTAMALTAYADADHAGCQDTRRSTSGSAQFLGDKLVSWSSKKQTSISNSLTEAKYIAMSGCYAQILWMSYFRLQPVLQNEESMSSKRRLFLTTDSIADMNIPANDVPAEQAPDIAPLIRTDAQILPLRNWAFTTSSTIPAIYIQQFWNTMRYDSTTGTYSCQLDEQWFELHKDILRDALQIIPINDNDPFVAPPSSDTVIEYVNTLGYPCTLKNVSAMLGIIHRSNIDYAERIWEEFVLSIQTFLTDKKNLTTASRGKKKSTPQHIPSIGFTKLIIHHLKTKHNIHSRTGSSLHYSYEDHILGTLRSIRKDGREVFGMPIPDALLTDAIKRAPYYVEYLEHVAKYQQYLDEEHGKVEEEVVTESPKATKVTKPKATKVTKPADDKAPKPTSSQLPKPKPAPTKPSKAVPEKKRKPVKETPDEPSPAKRLKNGLVGKNTSLKVHSSWLMNLLMKGPARLVVFREPDSGRFQSLLDVQGKGKEKVVNEQAAHNLLTLQTLKKKSPSDQFIFQTRTLMPIEPSRHAESPSLDAELALTDSETESDEEVPPMNPKKDASYKELSEINTGD</sequence>
<evidence type="ECO:0000313" key="2">
    <source>
        <dbReference type="EMBL" id="GJT56187.1"/>
    </source>
</evidence>
<reference evidence="2" key="2">
    <citation type="submission" date="2022-01" db="EMBL/GenBank/DDBJ databases">
        <authorList>
            <person name="Yamashiro T."/>
            <person name="Shiraishi A."/>
            <person name="Satake H."/>
            <person name="Nakayama K."/>
        </authorList>
    </citation>
    <scope>NUCLEOTIDE SEQUENCE</scope>
</reference>
<gene>
    <name evidence="2" type="ORF">Tco_0991241</name>
</gene>
<feature type="compositionally biased region" description="Basic and acidic residues" evidence="1">
    <location>
        <begin position="557"/>
        <end position="567"/>
    </location>
</feature>
<dbReference type="PANTHER" id="PTHR11439:SF509">
    <property type="entry name" value="RNA-DIRECTED DNA POLYMERASE"/>
    <property type="match status" value="1"/>
</dbReference>
<protein>
    <recommendedName>
        <fullName evidence="4">Retrovirus-related Pol polyprotein from transposon TNT 1-94</fullName>
    </recommendedName>
</protein>
<proteinExistence type="predicted"/>
<organism evidence="2 3">
    <name type="scientific">Tanacetum coccineum</name>
    <dbReference type="NCBI Taxonomy" id="301880"/>
    <lineage>
        <taxon>Eukaryota</taxon>
        <taxon>Viridiplantae</taxon>
        <taxon>Streptophyta</taxon>
        <taxon>Embryophyta</taxon>
        <taxon>Tracheophyta</taxon>
        <taxon>Spermatophyta</taxon>
        <taxon>Magnoliopsida</taxon>
        <taxon>eudicotyledons</taxon>
        <taxon>Gunneridae</taxon>
        <taxon>Pentapetalae</taxon>
        <taxon>asterids</taxon>
        <taxon>campanulids</taxon>
        <taxon>Asterales</taxon>
        <taxon>Asteraceae</taxon>
        <taxon>Asteroideae</taxon>
        <taxon>Anthemideae</taxon>
        <taxon>Anthemidinae</taxon>
        <taxon>Tanacetum</taxon>
    </lineage>
</organism>
<name>A0ABQ5F0E3_9ASTR</name>
<reference evidence="2" key="1">
    <citation type="journal article" date="2022" name="Int. J. Mol. Sci.">
        <title>Draft Genome of Tanacetum Coccineum: Genomic Comparison of Closely Related Tanacetum-Family Plants.</title>
        <authorList>
            <person name="Yamashiro T."/>
            <person name="Shiraishi A."/>
            <person name="Nakayama K."/>
            <person name="Satake H."/>
        </authorList>
    </citation>
    <scope>NUCLEOTIDE SEQUENCE</scope>
</reference>
<dbReference type="EMBL" id="BQNB010016822">
    <property type="protein sequence ID" value="GJT56187.1"/>
    <property type="molecule type" value="Genomic_DNA"/>
</dbReference>